<dbReference type="InterPro" id="IPR039537">
    <property type="entry name" value="Retrotran_Ty1/copia-like"/>
</dbReference>
<keyword evidence="6" id="KW-0229">DNA integration</keyword>
<evidence type="ECO:0000256" key="5">
    <source>
        <dbReference type="ARBA" id="ARBA00022842"/>
    </source>
</evidence>
<keyword evidence="12" id="KW-0472">Membrane</keyword>
<keyword evidence="12" id="KW-1133">Transmembrane helix</keyword>
<dbReference type="Gene3D" id="3.30.420.10">
    <property type="entry name" value="Ribonuclease H-like superfamily/Ribonuclease H"/>
    <property type="match status" value="1"/>
</dbReference>
<accession>A0A6L2KXJ6</accession>
<evidence type="ECO:0000256" key="7">
    <source>
        <dbReference type="ARBA" id="ARBA00022918"/>
    </source>
</evidence>
<dbReference type="GO" id="GO:0016787">
    <property type="term" value="F:hydrolase activity"/>
    <property type="evidence" value="ECO:0007669"/>
    <property type="project" value="UniProtKB-KW"/>
</dbReference>
<keyword evidence="4" id="KW-0378">Hydrolase</keyword>
<keyword evidence="10" id="KW-0175">Coiled coil</keyword>
<dbReference type="GO" id="GO:0003887">
    <property type="term" value="F:DNA-directed DNA polymerase activity"/>
    <property type="evidence" value="ECO:0007669"/>
    <property type="project" value="UniProtKB-KW"/>
</dbReference>
<comment type="caution">
    <text evidence="14">The sequence shown here is derived from an EMBL/GenBank/DDBJ whole genome shotgun (WGS) entry which is preliminary data.</text>
</comment>
<dbReference type="PROSITE" id="PS50994">
    <property type="entry name" value="INTEGRASE"/>
    <property type="match status" value="1"/>
</dbReference>
<keyword evidence="9" id="KW-0233">DNA recombination</keyword>
<dbReference type="GO" id="GO:0004519">
    <property type="term" value="F:endonuclease activity"/>
    <property type="evidence" value="ECO:0007669"/>
    <property type="project" value="UniProtKB-KW"/>
</dbReference>
<feature type="region of interest" description="Disordered" evidence="11">
    <location>
        <begin position="899"/>
        <end position="964"/>
    </location>
</feature>
<dbReference type="PANTHER" id="PTHR42648">
    <property type="entry name" value="TRANSPOSASE, PUTATIVE-RELATED"/>
    <property type="match status" value="1"/>
</dbReference>
<dbReference type="Pfam" id="PF25597">
    <property type="entry name" value="SH3_retrovirus"/>
    <property type="match status" value="1"/>
</dbReference>
<evidence type="ECO:0000313" key="14">
    <source>
        <dbReference type="EMBL" id="GEU53247.1"/>
    </source>
</evidence>
<evidence type="ECO:0000256" key="10">
    <source>
        <dbReference type="SAM" id="Coils"/>
    </source>
</evidence>
<dbReference type="EMBL" id="BKCJ010003143">
    <property type="protein sequence ID" value="GEU53247.1"/>
    <property type="molecule type" value="Genomic_DNA"/>
</dbReference>
<gene>
    <name evidence="14" type="ORF">Tci_025225</name>
</gene>
<evidence type="ECO:0000256" key="1">
    <source>
        <dbReference type="ARBA" id="ARBA00022722"/>
    </source>
</evidence>
<keyword evidence="8" id="KW-0239">DNA-directed DNA polymerase</keyword>
<feature type="region of interest" description="Disordered" evidence="11">
    <location>
        <begin position="369"/>
        <end position="404"/>
    </location>
</feature>
<dbReference type="InterPro" id="IPR012337">
    <property type="entry name" value="RNaseH-like_sf"/>
</dbReference>
<evidence type="ECO:0000256" key="12">
    <source>
        <dbReference type="SAM" id="Phobius"/>
    </source>
</evidence>
<dbReference type="GO" id="GO:0003964">
    <property type="term" value="F:RNA-directed DNA polymerase activity"/>
    <property type="evidence" value="ECO:0007669"/>
    <property type="project" value="UniProtKB-KW"/>
</dbReference>
<dbReference type="InterPro" id="IPR001584">
    <property type="entry name" value="Integrase_cat-core"/>
</dbReference>
<dbReference type="GO" id="GO:0003676">
    <property type="term" value="F:nucleic acid binding"/>
    <property type="evidence" value="ECO:0007669"/>
    <property type="project" value="InterPro"/>
</dbReference>
<evidence type="ECO:0000256" key="9">
    <source>
        <dbReference type="ARBA" id="ARBA00023172"/>
    </source>
</evidence>
<dbReference type="GO" id="GO:0015074">
    <property type="term" value="P:DNA integration"/>
    <property type="evidence" value="ECO:0007669"/>
    <property type="project" value="UniProtKB-KW"/>
</dbReference>
<dbReference type="SUPFAM" id="SSF53098">
    <property type="entry name" value="Ribonuclease H-like"/>
    <property type="match status" value="1"/>
</dbReference>
<evidence type="ECO:0000259" key="13">
    <source>
        <dbReference type="PROSITE" id="PS50994"/>
    </source>
</evidence>
<keyword evidence="1" id="KW-0540">Nuclease</keyword>
<dbReference type="GO" id="GO:0046872">
    <property type="term" value="F:metal ion binding"/>
    <property type="evidence" value="ECO:0007669"/>
    <property type="project" value="UniProtKB-KW"/>
</dbReference>
<keyword evidence="2" id="KW-0479">Metal-binding</keyword>
<keyword evidence="8" id="KW-0548">Nucleotidyltransferase</keyword>
<evidence type="ECO:0000256" key="6">
    <source>
        <dbReference type="ARBA" id="ARBA00022908"/>
    </source>
</evidence>
<keyword evidence="8" id="KW-0808">Transferase</keyword>
<evidence type="ECO:0000256" key="11">
    <source>
        <dbReference type="SAM" id="MobiDB-lite"/>
    </source>
</evidence>
<feature type="domain" description="Integrase catalytic" evidence="13">
    <location>
        <begin position="1099"/>
        <end position="1165"/>
    </location>
</feature>
<dbReference type="InterPro" id="IPR036397">
    <property type="entry name" value="RNaseH_sf"/>
</dbReference>
<feature type="coiled-coil region" evidence="10">
    <location>
        <begin position="572"/>
        <end position="631"/>
    </location>
</feature>
<evidence type="ECO:0000256" key="2">
    <source>
        <dbReference type="ARBA" id="ARBA00022723"/>
    </source>
</evidence>
<feature type="transmembrane region" description="Helical" evidence="12">
    <location>
        <begin position="107"/>
        <end position="126"/>
    </location>
</feature>
<feature type="compositionally biased region" description="Polar residues" evidence="11">
    <location>
        <begin position="929"/>
        <end position="943"/>
    </location>
</feature>
<reference evidence="14" key="1">
    <citation type="journal article" date="2019" name="Sci. Rep.">
        <title>Draft genome of Tanacetum cinerariifolium, the natural source of mosquito coil.</title>
        <authorList>
            <person name="Yamashiro T."/>
            <person name="Shiraishi A."/>
            <person name="Satake H."/>
            <person name="Nakayama K."/>
        </authorList>
    </citation>
    <scope>NUCLEOTIDE SEQUENCE</scope>
</reference>
<keyword evidence="12" id="KW-0812">Transmembrane</keyword>
<dbReference type="PANTHER" id="PTHR42648:SF11">
    <property type="entry name" value="TRANSPOSON TY4-P GAG-POL POLYPROTEIN"/>
    <property type="match status" value="1"/>
</dbReference>
<name>A0A6L2KXJ6_TANCI</name>
<keyword evidence="3" id="KW-0255">Endonuclease</keyword>
<keyword evidence="7" id="KW-0695">RNA-directed DNA polymerase</keyword>
<dbReference type="GO" id="GO:0006310">
    <property type="term" value="P:DNA recombination"/>
    <property type="evidence" value="ECO:0007669"/>
    <property type="project" value="UniProtKB-KW"/>
</dbReference>
<evidence type="ECO:0000256" key="8">
    <source>
        <dbReference type="ARBA" id="ARBA00022932"/>
    </source>
</evidence>
<proteinExistence type="predicted"/>
<sequence>MAALRYRDEHNKVGYLLKPTGSDDYHQIIYFLRASHIRSPELGPPVIQATINKTPYTITEDLGHPMPLLPAMLLQAQAGAGCGGAFAHNVGNKKYNKYKESKLCNGMTEYCVLGSAICFCVLVLLFEDIQCAGSNTRPPMLDRTDFASWQQRIRLYCRGKEYGVNILKSIDEGPYKMGTFRKTLTECTEGTPQFSPERPRVIYTLINHYTDAKDTWDNIKMLLEGSELTKEDWESQLYDDFEHFQQHKGESIHKYYVRFAKLISDMRNIKMTMSKLQLNSKFVNNMLPEWGRYVTAVKLNRGLRDSNYDQLYAYLKQHETHAKENKMMLEHFSQPTVDPLTNNQLQTSSNARNKAIIQDGRVVVQNVQGHPNRGQGMNPRGRNAAGYGGAPNRVGNDNQGQARPGQARTIKCYNCNEKMLLMQAQENEVALDAEQLLFLAGGQDNVFDDDVDEQLILLQMKPDHNMIRTFSLRDNEVPVVHSGASSVPTDAFMMIYNDMCESHVPSISNTSRNTVVKNSLTAEQATYKEHVELITPTGLTDGEWGFKQTKACYLQEVILFFKTLKENFEGIQKALTKEVKEMKDVFEELEAEVAQYAVDRKPRFTEMHVTNTTAEARCLALEAELTNLRDTNNHDNQKELINHFSKLEVNHLNFQLKYQNLKDSIGNNPQTLDKDTLDFDSVFVIGKLQASLQGKDNVICQLKKQLSQLQVTCRNTDRTLRVQTTDSQITKLTNHVTHLQAQNDLFRAKNDKIKQHYKELYDSIKITHAKHIEQVTKLTTEDVNLKTCVSKATVNPQVSARDKHAIDVKPIVPRLRNNRDAHLDYLRHLKESVKTIHDIVEEAKVVRPRDRSIVSTCRYTKHSQELLEYAIGICPQGSQQHAKQLAYIPIIRKKQVTIAKPSDKSDSTTHRHVVTVKSQKTNVPVPPSTGVNGCPNASGSQPKSHVKSNRISPAKGVNKLPVEDQPRTNKSYLRTSNHIDSSSRLKHTVINSNSDSICQTCNKCLTSSNHDMCVDTCLQSVVATPSTCHNCIVVRKVKQVWKPKLVRQVWKLTGKVLATISHQWRPTGWILTLGKQCPLTRFTPPKVVSATQNKKQAMPRTPQQNDVVERRNRTLVKAARTMLIFSKALMFLWAEAVATVCYIKNHSLIHTRHHKTPYELVHNKKPGLTFFRVFGALCYPTNDSEDLRKLQPTADTGIFVGYAPSRKGYRIYNKRTWRIMETIHVQFNELTEPMVPMQLGTGPAPNFLTPGQVSSGLVPDTVPATPSVPPTNKELEILFQPMFDEYLEPHHAARRFFLLKQNQLQSTQPSHSLHQGITAEPNSMEERIDAPVDNPPFVNVFAPEPHSEATSSGDIINYFLTYGDIPKGCNSSFIALISKVPNANLAKDFRPISLIGSIYKIIAKILANRIVGVLGDIVNEVQSAFIGERQILDGPFILNEKKDVGTNRSGTNAPHKNVGITGTGKSFVHVVKSNNMSGSTESDSIPAIVVDDECLYSKHLPKSLLGRMKEFASLSNIKTTLTNEGFVDIIIRCGNDSDLEEVPKTLFDESTGKKEKHSEDPFEVYPLLNKNNKDKPEIVNDDDHTLQYRSGFTPNVVTNEFVMNEENGRFKKSEVSRTGGSFLCLMEEVVKVGRIMGYNMEGCVKNFTEIIESQGASMVHR</sequence>
<organism evidence="14">
    <name type="scientific">Tanacetum cinerariifolium</name>
    <name type="common">Dalmatian daisy</name>
    <name type="synonym">Chrysanthemum cinerariifolium</name>
    <dbReference type="NCBI Taxonomy" id="118510"/>
    <lineage>
        <taxon>Eukaryota</taxon>
        <taxon>Viridiplantae</taxon>
        <taxon>Streptophyta</taxon>
        <taxon>Embryophyta</taxon>
        <taxon>Tracheophyta</taxon>
        <taxon>Spermatophyta</taxon>
        <taxon>Magnoliopsida</taxon>
        <taxon>eudicotyledons</taxon>
        <taxon>Gunneridae</taxon>
        <taxon>Pentapetalae</taxon>
        <taxon>asterids</taxon>
        <taxon>campanulids</taxon>
        <taxon>Asterales</taxon>
        <taxon>Asteraceae</taxon>
        <taxon>Asteroideae</taxon>
        <taxon>Anthemideae</taxon>
        <taxon>Anthemidinae</taxon>
        <taxon>Tanacetum</taxon>
    </lineage>
</organism>
<evidence type="ECO:0000256" key="4">
    <source>
        <dbReference type="ARBA" id="ARBA00022801"/>
    </source>
</evidence>
<keyword evidence="5" id="KW-0460">Magnesium</keyword>
<evidence type="ECO:0000256" key="3">
    <source>
        <dbReference type="ARBA" id="ARBA00022759"/>
    </source>
</evidence>
<protein>
    <submittedName>
        <fullName evidence="14">Integrase, catalytic region, zinc finger, CCHC-type, peptidase aspartic, catalytic</fullName>
    </submittedName>
</protein>
<dbReference type="InterPro" id="IPR057670">
    <property type="entry name" value="SH3_retrovirus"/>
</dbReference>